<evidence type="ECO:0000256" key="1">
    <source>
        <dbReference type="SAM" id="MobiDB-lite"/>
    </source>
</evidence>
<keyword evidence="2" id="KW-0472">Membrane</keyword>
<evidence type="ECO:0000313" key="3">
    <source>
        <dbReference type="EMBL" id="ELW70271.1"/>
    </source>
</evidence>
<dbReference type="eggNOG" id="ENOG502TDVU">
    <property type="taxonomic scope" value="Eukaryota"/>
</dbReference>
<keyword evidence="4" id="KW-1185">Reference proteome</keyword>
<protein>
    <submittedName>
        <fullName evidence="3">Adropin</fullName>
    </submittedName>
</protein>
<feature type="region of interest" description="Disordered" evidence="1">
    <location>
        <begin position="169"/>
        <end position="204"/>
    </location>
</feature>
<keyword evidence="2" id="KW-1133">Transmembrane helix</keyword>
<dbReference type="InterPro" id="IPR034461">
    <property type="entry name" value="Adropin"/>
</dbReference>
<dbReference type="STRING" id="246437.L9L5C8"/>
<accession>L9L5C8</accession>
<reference evidence="4" key="2">
    <citation type="journal article" date="2013" name="Nat. Commun.">
        <title>Genome of the Chinese tree shrew.</title>
        <authorList>
            <person name="Fan Y."/>
            <person name="Huang Z.Y."/>
            <person name="Cao C.C."/>
            <person name="Chen C.S."/>
            <person name="Chen Y.X."/>
            <person name="Fan D.D."/>
            <person name="He J."/>
            <person name="Hou H.L."/>
            <person name="Hu L."/>
            <person name="Hu X.T."/>
            <person name="Jiang X.T."/>
            <person name="Lai R."/>
            <person name="Lang Y.S."/>
            <person name="Liang B."/>
            <person name="Liao S.G."/>
            <person name="Mu D."/>
            <person name="Ma Y.Y."/>
            <person name="Niu Y.Y."/>
            <person name="Sun X.Q."/>
            <person name="Xia J.Q."/>
            <person name="Xiao J."/>
            <person name="Xiong Z.Q."/>
            <person name="Xu L."/>
            <person name="Yang L."/>
            <person name="Zhang Y."/>
            <person name="Zhao W."/>
            <person name="Zhao X.D."/>
            <person name="Zheng Y.T."/>
            <person name="Zhou J.M."/>
            <person name="Zhu Y.B."/>
            <person name="Zhang G.J."/>
            <person name="Wang J."/>
            <person name="Yao Y.G."/>
        </authorList>
    </citation>
    <scope>NUCLEOTIDE SEQUENCE [LARGE SCALE GENOMIC DNA]</scope>
</reference>
<dbReference type="PANTHER" id="PTHR38492">
    <property type="entry name" value="ADROPIN"/>
    <property type="match status" value="1"/>
</dbReference>
<sequence length="204" mass="22001">MAQTFGQQPVVIRRVPLQHSKAQVSNEHWWFEGQKLNGQSQAMPTGSKASDLNVPIPACPHWTSHPGPQTQTWVCSGLQVDISTALESLSIQPRQPRWKASHTGIQPRHGPCHRGSSTVRAGLRVLPDMGAAISQGALIAIVCNGLVGLLLLLLWVILCWACHSRSADIDSLSESSPNSSPGPCPEKAPPPQKPSHEGSYLLQP</sequence>
<dbReference type="GO" id="GO:0045747">
    <property type="term" value="P:positive regulation of Notch signaling pathway"/>
    <property type="evidence" value="ECO:0007669"/>
    <property type="project" value="TreeGrafter"/>
</dbReference>
<gene>
    <name evidence="3" type="ORF">TREES_T100010574</name>
</gene>
<dbReference type="GO" id="GO:0005886">
    <property type="term" value="C:plasma membrane"/>
    <property type="evidence" value="ECO:0007669"/>
    <property type="project" value="TreeGrafter"/>
</dbReference>
<name>L9L5C8_TUPCH</name>
<proteinExistence type="predicted"/>
<reference evidence="4" key="1">
    <citation type="submission" date="2012-07" db="EMBL/GenBank/DDBJ databases">
        <title>Genome of the Chinese tree shrew, a rising model animal genetically related to primates.</title>
        <authorList>
            <person name="Zhang G."/>
            <person name="Fan Y."/>
            <person name="Yao Y."/>
            <person name="Huang Z."/>
        </authorList>
    </citation>
    <scope>NUCLEOTIDE SEQUENCE [LARGE SCALE GENOMIC DNA]</scope>
</reference>
<evidence type="ECO:0000256" key="2">
    <source>
        <dbReference type="SAM" id="Phobius"/>
    </source>
</evidence>
<dbReference type="PANTHER" id="PTHR38492:SF1">
    <property type="entry name" value="ADROPIN"/>
    <property type="match status" value="1"/>
</dbReference>
<organism evidence="3 4">
    <name type="scientific">Tupaia chinensis</name>
    <name type="common">Chinese tree shrew</name>
    <name type="synonym">Tupaia belangeri chinensis</name>
    <dbReference type="NCBI Taxonomy" id="246437"/>
    <lineage>
        <taxon>Eukaryota</taxon>
        <taxon>Metazoa</taxon>
        <taxon>Chordata</taxon>
        <taxon>Craniata</taxon>
        <taxon>Vertebrata</taxon>
        <taxon>Euteleostomi</taxon>
        <taxon>Mammalia</taxon>
        <taxon>Eutheria</taxon>
        <taxon>Euarchontoglires</taxon>
        <taxon>Scandentia</taxon>
        <taxon>Tupaiidae</taxon>
        <taxon>Tupaia</taxon>
    </lineage>
</organism>
<feature type="transmembrane region" description="Helical" evidence="2">
    <location>
        <begin position="137"/>
        <end position="158"/>
    </location>
</feature>
<evidence type="ECO:0000313" key="4">
    <source>
        <dbReference type="Proteomes" id="UP000011518"/>
    </source>
</evidence>
<dbReference type="Proteomes" id="UP000011518">
    <property type="component" value="Unassembled WGS sequence"/>
</dbReference>
<dbReference type="InParanoid" id="L9L5C8"/>
<feature type="compositionally biased region" description="Pro residues" evidence="1">
    <location>
        <begin position="180"/>
        <end position="193"/>
    </location>
</feature>
<keyword evidence="2" id="KW-0812">Transmembrane</keyword>
<dbReference type="EMBL" id="KB320502">
    <property type="protein sequence ID" value="ELW70271.1"/>
    <property type="molecule type" value="Genomic_DNA"/>
</dbReference>
<dbReference type="AlphaFoldDB" id="L9L5C8"/>